<dbReference type="Pfam" id="PF08282">
    <property type="entry name" value="Hydrolase_3"/>
    <property type="match status" value="1"/>
</dbReference>
<protein>
    <recommendedName>
        <fullName evidence="3">Haloacid dehalogenase-like hydrolase</fullName>
    </recommendedName>
</protein>
<accession>W7ACT5</accession>
<evidence type="ECO:0000313" key="2">
    <source>
        <dbReference type="Proteomes" id="UP000030640"/>
    </source>
</evidence>
<dbReference type="AlphaFoldDB" id="W7ACT5"/>
<dbReference type="PANTHER" id="PTHR10000:SF8">
    <property type="entry name" value="HAD SUPERFAMILY HYDROLASE-LIKE, TYPE 3"/>
    <property type="match status" value="1"/>
</dbReference>
<dbReference type="PANTHER" id="PTHR10000">
    <property type="entry name" value="PHOSPHOSERINE PHOSPHATASE"/>
    <property type="match status" value="1"/>
</dbReference>
<dbReference type="Gene3D" id="3.40.50.1000">
    <property type="entry name" value="HAD superfamily/HAD-like"/>
    <property type="match status" value="1"/>
</dbReference>
<dbReference type="OrthoDB" id="27226at2759"/>
<dbReference type="SUPFAM" id="SSF56784">
    <property type="entry name" value="HAD-like"/>
    <property type="match status" value="1"/>
</dbReference>
<dbReference type="Gene3D" id="3.30.1240.10">
    <property type="match status" value="1"/>
</dbReference>
<evidence type="ECO:0008006" key="3">
    <source>
        <dbReference type="Google" id="ProtNLM"/>
    </source>
</evidence>
<reference evidence="1 2" key="1">
    <citation type="submission" date="2013-02" db="EMBL/GenBank/DDBJ databases">
        <title>The Genome Sequence of Plasmodium inui San Antonio 1.</title>
        <authorList>
            <consortium name="The Broad Institute Genome Sequencing Platform"/>
            <consortium name="The Broad Institute Genome Sequencing Center for Infectious Disease"/>
            <person name="Neafsey D."/>
            <person name="Cheeseman I."/>
            <person name="Volkman S."/>
            <person name="Adams J."/>
            <person name="Walker B."/>
            <person name="Young S.K."/>
            <person name="Zeng Q."/>
            <person name="Gargeya S."/>
            <person name="Fitzgerald M."/>
            <person name="Haas B."/>
            <person name="Abouelleil A."/>
            <person name="Alvarado L."/>
            <person name="Arachchi H.M."/>
            <person name="Berlin A.M."/>
            <person name="Chapman S.B."/>
            <person name="Dewar J."/>
            <person name="Goldberg J."/>
            <person name="Griggs A."/>
            <person name="Gujja S."/>
            <person name="Hansen M."/>
            <person name="Howarth C."/>
            <person name="Imamovic A."/>
            <person name="Larimer J."/>
            <person name="McCowan C."/>
            <person name="Murphy C."/>
            <person name="Neiman D."/>
            <person name="Pearson M."/>
            <person name="Priest M."/>
            <person name="Roberts A."/>
            <person name="Saif S."/>
            <person name="Shea T."/>
            <person name="Sisk P."/>
            <person name="Sykes S."/>
            <person name="Wortman J."/>
            <person name="Nusbaum C."/>
            <person name="Birren B."/>
        </authorList>
    </citation>
    <scope>NUCLEOTIDE SEQUENCE [LARGE SCALE GENOMIC DNA]</scope>
    <source>
        <strain evidence="1 2">San Antonio 1</strain>
    </source>
</reference>
<keyword evidence="2" id="KW-1185">Reference proteome</keyword>
<dbReference type="GO" id="GO:0000287">
    <property type="term" value="F:magnesium ion binding"/>
    <property type="evidence" value="ECO:0007669"/>
    <property type="project" value="TreeGrafter"/>
</dbReference>
<dbReference type="InterPro" id="IPR023214">
    <property type="entry name" value="HAD_sf"/>
</dbReference>
<dbReference type="VEuPathDB" id="PlasmoDB:C922_00805"/>
<name>W7ACT5_9APIC</name>
<evidence type="ECO:0000313" key="1">
    <source>
        <dbReference type="EMBL" id="EUD69113.1"/>
    </source>
</evidence>
<dbReference type="Proteomes" id="UP000030640">
    <property type="component" value="Unassembled WGS sequence"/>
</dbReference>
<dbReference type="GeneID" id="20036079"/>
<dbReference type="GO" id="GO:0016791">
    <property type="term" value="F:phosphatase activity"/>
    <property type="evidence" value="ECO:0007669"/>
    <property type="project" value="TreeGrafter"/>
</dbReference>
<dbReference type="RefSeq" id="XP_008814639.1">
    <property type="nucleotide sequence ID" value="XM_008816417.1"/>
</dbReference>
<dbReference type="EMBL" id="KI965461">
    <property type="protein sequence ID" value="EUD69113.1"/>
    <property type="molecule type" value="Genomic_DNA"/>
</dbReference>
<organism evidence="1 2">
    <name type="scientific">Plasmodium inui San Antonio 1</name>
    <dbReference type="NCBI Taxonomy" id="1237626"/>
    <lineage>
        <taxon>Eukaryota</taxon>
        <taxon>Sar</taxon>
        <taxon>Alveolata</taxon>
        <taxon>Apicomplexa</taxon>
        <taxon>Aconoidasida</taxon>
        <taxon>Haemosporida</taxon>
        <taxon>Plasmodiidae</taxon>
        <taxon>Plasmodium</taxon>
        <taxon>Plasmodium (Plasmodium)</taxon>
    </lineage>
</organism>
<dbReference type="InterPro" id="IPR036412">
    <property type="entry name" value="HAD-like_sf"/>
</dbReference>
<sequence>MIPPMRSYLTLSHKNLYIKKKYQDLLQYKESDECLNDLLRRNSIKLIAIDIDGTLADDNSEISDDNLNTIKAARKSGIKVMLATGRMHNIVMRMFTQKQKDIYQIEKMDGVYSHGAYMNIRGVNYVYRKFSMIDIELILFALSSHNALKNAIFVTPNVVYVFNDEATFKKDYQVCELGRDVRMDENKVNSLDNRQNAVLLTHVKDILMIGDIVSIEIYEKIHPEQEPFKALHTELFPELENRFKIYVPPNKEKIVLSPINTSKIQTIQLYAQFYDIPLNHVLSIGNDNNDLEMLASTGYSVALKDSTKPAQKVAKCISIKTNKENAVANIIFRTITSRQL</sequence>
<proteinExistence type="predicted"/>
<gene>
    <name evidence="1" type="ORF">C922_00805</name>
</gene>
<dbReference type="GO" id="GO:0005829">
    <property type="term" value="C:cytosol"/>
    <property type="evidence" value="ECO:0007669"/>
    <property type="project" value="TreeGrafter"/>
</dbReference>